<dbReference type="GO" id="GO:0016114">
    <property type="term" value="P:terpenoid biosynthetic process"/>
    <property type="evidence" value="ECO:0007669"/>
    <property type="project" value="InterPro"/>
</dbReference>
<dbReference type="Gene3D" id="3.30.230.10">
    <property type="match status" value="1"/>
</dbReference>
<dbReference type="SUPFAM" id="SSF54211">
    <property type="entry name" value="Ribosomal protein S5 domain 2-like"/>
    <property type="match status" value="1"/>
</dbReference>
<keyword evidence="14" id="KW-1185">Reference proteome</keyword>
<evidence type="ECO:0000313" key="14">
    <source>
        <dbReference type="Proteomes" id="UP000016569"/>
    </source>
</evidence>
<dbReference type="Pfam" id="PF08544">
    <property type="entry name" value="GHMP_kinases_C"/>
    <property type="match status" value="1"/>
</dbReference>
<dbReference type="PANTHER" id="PTHR43527">
    <property type="entry name" value="4-DIPHOSPHOCYTIDYL-2-C-METHYL-D-ERYTHRITOL KINASE, CHLOROPLASTIC"/>
    <property type="match status" value="1"/>
</dbReference>
<dbReference type="InterPro" id="IPR036554">
    <property type="entry name" value="GHMP_kinase_C_sf"/>
</dbReference>
<dbReference type="InterPro" id="IPR004424">
    <property type="entry name" value="IspE"/>
</dbReference>
<feature type="active site" evidence="10">
    <location>
        <position position="14"/>
    </location>
</feature>
<comment type="similarity">
    <text evidence="1 10">Belongs to the GHMP kinase family. IspE subfamily.</text>
</comment>
<dbReference type="EMBL" id="BATC01000003">
    <property type="protein sequence ID" value="GAD58019.1"/>
    <property type="molecule type" value="Genomic_DNA"/>
</dbReference>
<keyword evidence="5 10" id="KW-0547">Nucleotide-binding</keyword>
<evidence type="ECO:0000256" key="6">
    <source>
        <dbReference type="ARBA" id="ARBA00022777"/>
    </source>
</evidence>
<evidence type="ECO:0000256" key="5">
    <source>
        <dbReference type="ARBA" id="ARBA00022741"/>
    </source>
</evidence>
<feature type="binding site" evidence="10">
    <location>
        <begin position="99"/>
        <end position="109"/>
    </location>
    <ligand>
        <name>ATP</name>
        <dbReference type="ChEBI" id="CHEBI:30616"/>
    </ligand>
</feature>
<sequence length="291" mass="29767">MSTAEPAWRLAPAKVNLFLHVGPPGADGYHPLVSLAVFADTGDRVAVERADAFRLETTGPFAARIDGGPNLVETALDAMARAVGLDRLPVHVRLDKRLPVAAGLGGGSSDAATVMKAAREVLDLDLDDAALTRIAEPLGADMAMCLAARPVIARGRGEVLSPAPSLPDIHAVLLNPGVPSPTGAVYRAFDEAARPAADAPDMPAGFASASELADWLKTTRNDLEAPAIGLAPLIGTALEAAGSARGALAARVTGSGASVFALFETAEGARSAADVLSQAHPGWWVAPCRLA</sequence>
<dbReference type="PIRSF" id="PIRSF010376">
    <property type="entry name" value="IspE"/>
    <property type="match status" value="1"/>
</dbReference>
<dbReference type="GO" id="GO:0050515">
    <property type="term" value="F:4-(cytidine 5'-diphospho)-2-C-methyl-D-erythritol kinase activity"/>
    <property type="evidence" value="ECO:0007669"/>
    <property type="project" value="UniProtKB-UniRule"/>
</dbReference>
<feature type="active site" evidence="10">
    <location>
        <position position="141"/>
    </location>
</feature>
<dbReference type="Gene3D" id="3.30.70.890">
    <property type="entry name" value="GHMP kinase, C-terminal domain"/>
    <property type="match status" value="1"/>
</dbReference>
<dbReference type="HAMAP" id="MF_00061">
    <property type="entry name" value="IspE"/>
    <property type="match status" value="1"/>
</dbReference>
<gene>
    <name evidence="10" type="primary">ispE</name>
    <name evidence="13" type="ORF">MBEBAB_0269</name>
</gene>
<keyword evidence="6 10" id="KW-0418">Kinase</keyword>
<name>A0A8E0N801_9CAUL</name>
<dbReference type="GO" id="GO:0005524">
    <property type="term" value="F:ATP binding"/>
    <property type="evidence" value="ECO:0007669"/>
    <property type="project" value="UniProtKB-UniRule"/>
</dbReference>
<reference evidence="14" key="1">
    <citation type="journal article" date="2013" name="Genome Announc.">
        <title>Draft Genome Sequence of the Dimorphic Prosthecate Bacterium Brevundimonas abyssalis TAR-001T.</title>
        <authorList>
            <person name="Tsubouchi T."/>
            <person name="Nishi S."/>
            <person name="Usui K."/>
            <person name="Shimane Y."/>
            <person name="Takaki Y."/>
            <person name="Maruyama T."/>
            <person name="Hatada Y."/>
        </authorList>
    </citation>
    <scope>NUCLEOTIDE SEQUENCE [LARGE SCALE GENOMIC DNA]</scope>
    <source>
        <strain evidence="14">TAR-001</strain>
    </source>
</reference>
<evidence type="ECO:0000256" key="8">
    <source>
        <dbReference type="ARBA" id="ARBA00023229"/>
    </source>
</evidence>
<evidence type="ECO:0000256" key="3">
    <source>
        <dbReference type="ARBA" id="ARBA00017473"/>
    </source>
</evidence>
<comment type="caution">
    <text evidence="13">The sequence shown here is derived from an EMBL/GenBank/DDBJ whole genome shotgun (WGS) entry which is preliminary data.</text>
</comment>
<dbReference type="AlphaFoldDB" id="A0A8E0N801"/>
<feature type="domain" description="GHMP kinase N-terminal" evidence="11">
    <location>
        <begin position="70"/>
        <end position="146"/>
    </location>
</feature>
<protein>
    <recommendedName>
        <fullName evidence="3 10">4-diphosphocytidyl-2-C-methyl-D-erythritol kinase</fullName>
        <shortName evidence="10">CMK</shortName>
        <ecNumber evidence="2 10">2.7.1.148</ecNumber>
    </recommendedName>
    <alternativeName>
        <fullName evidence="9 10">4-(cytidine-5'-diphospho)-2-C-methyl-D-erythritol kinase</fullName>
    </alternativeName>
</protein>
<dbReference type="GO" id="GO:0019288">
    <property type="term" value="P:isopentenyl diphosphate biosynthetic process, methylerythritol 4-phosphate pathway"/>
    <property type="evidence" value="ECO:0007669"/>
    <property type="project" value="UniProtKB-UniRule"/>
</dbReference>
<keyword evidence="8 10" id="KW-0414">Isoprene biosynthesis</keyword>
<dbReference type="InterPro" id="IPR013750">
    <property type="entry name" value="GHMP_kinase_C_dom"/>
</dbReference>
<evidence type="ECO:0000256" key="7">
    <source>
        <dbReference type="ARBA" id="ARBA00022840"/>
    </source>
</evidence>
<evidence type="ECO:0000256" key="9">
    <source>
        <dbReference type="ARBA" id="ARBA00032554"/>
    </source>
</evidence>
<dbReference type="NCBIfam" id="NF011202">
    <property type="entry name" value="PRK14608.1"/>
    <property type="match status" value="1"/>
</dbReference>
<comment type="pathway">
    <text evidence="10">Isoprenoid biosynthesis; isopentenyl diphosphate biosynthesis via DXP pathway; isopentenyl diphosphate from 1-deoxy-D-xylulose 5-phosphate: step 3/6.</text>
</comment>
<evidence type="ECO:0000256" key="4">
    <source>
        <dbReference type="ARBA" id="ARBA00022679"/>
    </source>
</evidence>
<evidence type="ECO:0000259" key="11">
    <source>
        <dbReference type="Pfam" id="PF00288"/>
    </source>
</evidence>
<evidence type="ECO:0000313" key="13">
    <source>
        <dbReference type="EMBL" id="GAD58019.1"/>
    </source>
</evidence>
<feature type="domain" description="GHMP kinase C-terminal" evidence="12">
    <location>
        <begin position="221"/>
        <end position="279"/>
    </location>
</feature>
<dbReference type="Pfam" id="PF00288">
    <property type="entry name" value="GHMP_kinases_N"/>
    <property type="match status" value="1"/>
</dbReference>
<dbReference type="Proteomes" id="UP000016569">
    <property type="component" value="Unassembled WGS sequence"/>
</dbReference>
<comment type="catalytic activity">
    <reaction evidence="10">
        <text>4-CDP-2-C-methyl-D-erythritol + ATP = 4-CDP-2-C-methyl-D-erythritol 2-phosphate + ADP + H(+)</text>
        <dbReference type="Rhea" id="RHEA:18437"/>
        <dbReference type="ChEBI" id="CHEBI:15378"/>
        <dbReference type="ChEBI" id="CHEBI:30616"/>
        <dbReference type="ChEBI" id="CHEBI:57823"/>
        <dbReference type="ChEBI" id="CHEBI:57919"/>
        <dbReference type="ChEBI" id="CHEBI:456216"/>
        <dbReference type="EC" id="2.7.1.148"/>
    </reaction>
</comment>
<dbReference type="PANTHER" id="PTHR43527:SF2">
    <property type="entry name" value="4-DIPHOSPHOCYTIDYL-2-C-METHYL-D-ERYTHRITOL KINASE, CHLOROPLASTIC"/>
    <property type="match status" value="1"/>
</dbReference>
<dbReference type="InterPro" id="IPR014721">
    <property type="entry name" value="Ribsml_uS5_D2-typ_fold_subgr"/>
</dbReference>
<evidence type="ECO:0000256" key="10">
    <source>
        <dbReference type="HAMAP-Rule" id="MF_00061"/>
    </source>
</evidence>
<evidence type="ECO:0000256" key="1">
    <source>
        <dbReference type="ARBA" id="ARBA00009684"/>
    </source>
</evidence>
<keyword evidence="4 10" id="KW-0808">Transferase</keyword>
<keyword evidence="7 10" id="KW-0067">ATP-binding</keyword>
<dbReference type="UniPathway" id="UPA00056">
    <property type="reaction ID" value="UER00094"/>
</dbReference>
<comment type="function">
    <text evidence="10">Catalyzes the phosphorylation of the position 2 hydroxy group of 4-diphosphocytidyl-2C-methyl-D-erythritol.</text>
</comment>
<dbReference type="RefSeq" id="WP_021696115.1">
    <property type="nucleotide sequence ID" value="NZ_BATC01000003.1"/>
</dbReference>
<dbReference type="InterPro" id="IPR006204">
    <property type="entry name" value="GHMP_kinase_N_dom"/>
</dbReference>
<accession>A0A8E0N801</accession>
<dbReference type="SUPFAM" id="SSF55060">
    <property type="entry name" value="GHMP Kinase, C-terminal domain"/>
    <property type="match status" value="1"/>
</dbReference>
<dbReference type="EC" id="2.7.1.148" evidence="2 10"/>
<dbReference type="OrthoDB" id="9809438at2"/>
<dbReference type="InterPro" id="IPR020568">
    <property type="entry name" value="Ribosomal_Su5_D2-typ_SF"/>
</dbReference>
<organism evidence="13 14">
    <name type="scientific">Brevundimonas abyssalis TAR-001</name>
    <dbReference type="NCBI Taxonomy" id="1391729"/>
    <lineage>
        <taxon>Bacteria</taxon>
        <taxon>Pseudomonadati</taxon>
        <taxon>Pseudomonadota</taxon>
        <taxon>Alphaproteobacteria</taxon>
        <taxon>Caulobacterales</taxon>
        <taxon>Caulobacteraceae</taxon>
        <taxon>Brevundimonas</taxon>
    </lineage>
</organism>
<proteinExistence type="inferred from homology"/>
<evidence type="ECO:0000256" key="2">
    <source>
        <dbReference type="ARBA" id="ARBA00012052"/>
    </source>
</evidence>
<evidence type="ECO:0000259" key="12">
    <source>
        <dbReference type="Pfam" id="PF08544"/>
    </source>
</evidence>